<comment type="function">
    <text evidence="1">Accessory subunit of the mitochondrial membrane respiratory chain NADH dehydrogenase (Complex I), that is believed not to be involved in catalysis. Complex I functions in the transfer of electrons from NADH to the respiratory chain. The immediate electron acceptor for the enzyme is believed to be ubiquinone.</text>
</comment>
<name>A0A8C4QR99_EPTBU</name>
<accession>A0A8C4QR99</accession>
<feature type="transmembrane region" description="Helical" evidence="17">
    <location>
        <begin position="47"/>
        <end position="66"/>
    </location>
</feature>
<protein>
    <recommendedName>
        <fullName evidence="4">NADH dehydrogenase [ubiquinone] 1 beta subcomplex subunit 11, mitochondrial</fullName>
    </recommendedName>
    <alternativeName>
        <fullName evidence="15">Complex I-ESSS</fullName>
    </alternativeName>
    <alternativeName>
        <fullName evidence="14">NADH-ubiquinone oxidoreductase ESSS subunit</fullName>
    </alternativeName>
</protein>
<evidence type="ECO:0000256" key="9">
    <source>
        <dbReference type="ARBA" id="ARBA00022946"/>
    </source>
</evidence>
<dbReference type="GO" id="GO:0005743">
    <property type="term" value="C:mitochondrial inner membrane"/>
    <property type="evidence" value="ECO:0007669"/>
    <property type="project" value="UniProtKB-SubCell"/>
</dbReference>
<dbReference type="AlphaFoldDB" id="A0A8C4QR99"/>
<evidence type="ECO:0000256" key="16">
    <source>
        <dbReference type="ARBA" id="ARBA00046528"/>
    </source>
</evidence>
<evidence type="ECO:0000256" key="5">
    <source>
        <dbReference type="ARBA" id="ARBA00022448"/>
    </source>
</evidence>
<evidence type="ECO:0000256" key="12">
    <source>
        <dbReference type="ARBA" id="ARBA00023128"/>
    </source>
</evidence>
<keyword evidence="13 17" id="KW-0472">Membrane</keyword>
<comment type="subcellular location">
    <subcellularLocation>
        <location evidence="2">Mitochondrion inner membrane</location>
        <topology evidence="2">Single-pass membrane protein</topology>
    </subcellularLocation>
</comment>
<evidence type="ECO:0000256" key="11">
    <source>
        <dbReference type="ARBA" id="ARBA00022989"/>
    </source>
</evidence>
<evidence type="ECO:0000256" key="8">
    <source>
        <dbReference type="ARBA" id="ARBA00022792"/>
    </source>
</evidence>
<dbReference type="Proteomes" id="UP000694388">
    <property type="component" value="Unplaced"/>
</dbReference>
<evidence type="ECO:0000256" key="13">
    <source>
        <dbReference type="ARBA" id="ARBA00023136"/>
    </source>
</evidence>
<evidence type="ECO:0000256" key="4">
    <source>
        <dbReference type="ARBA" id="ARBA00018632"/>
    </source>
</evidence>
<sequence length="105" mass="12034">MPRDALPLLALEETLLVMMTSQVMIVCLQNPDHHGFSDDPVEDWQNAHAVLFTSISLTLVFGTLYFRYSPDFRNCNWARREAERLVKQREAAGLPLLSQDKDDRG</sequence>
<evidence type="ECO:0000256" key="2">
    <source>
        <dbReference type="ARBA" id="ARBA00004434"/>
    </source>
</evidence>
<keyword evidence="6" id="KW-0679">Respiratory chain</keyword>
<reference evidence="18" key="1">
    <citation type="submission" date="2025-08" db="UniProtKB">
        <authorList>
            <consortium name="Ensembl"/>
        </authorList>
    </citation>
    <scope>IDENTIFICATION</scope>
</reference>
<dbReference type="PANTHER" id="PTHR13327:SF0">
    <property type="entry name" value="NADH DEHYDROGENASE [UBIQUINONE] 1 BETA SUBCOMPLEX SUBUNIT 11, MITOCHONDRIAL"/>
    <property type="match status" value="1"/>
</dbReference>
<evidence type="ECO:0000313" key="19">
    <source>
        <dbReference type="Proteomes" id="UP000694388"/>
    </source>
</evidence>
<dbReference type="GeneTree" id="ENSGT00390000003022"/>
<evidence type="ECO:0000256" key="7">
    <source>
        <dbReference type="ARBA" id="ARBA00022692"/>
    </source>
</evidence>
<dbReference type="InterPro" id="IPR019329">
    <property type="entry name" value="NADH_UbQ_OxRdtase_ESSS_su"/>
</dbReference>
<dbReference type="PANTHER" id="PTHR13327">
    <property type="entry name" value="NADH-UBIQUINONE OXIDOREDUCTASE ESSS SUBUNIT, MITOCHONDRIAL PRECURSOR"/>
    <property type="match status" value="1"/>
</dbReference>
<dbReference type="Ensembl" id="ENSEBUT00000018839.1">
    <property type="protein sequence ID" value="ENSEBUP00000018263.1"/>
    <property type="gene ID" value="ENSEBUG00000011403.1"/>
</dbReference>
<comment type="subunit">
    <text evidence="16">Complex I is composed of 45 different subunits. Interacts with BCAP31.</text>
</comment>
<evidence type="ECO:0000256" key="3">
    <source>
        <dbReference type="ARBA" id="ARBA00008915"/>
    </source>
</evidence>
<evidence type="ECO:0000256" key="1">
    <source>
        <dbReference type="ARBA" id="ARBA00003195"/>
    </source>
</evidence>
<evidence type="ECO:0000256" key="6">
    <source>
        <dbReference type="ARBA" id="ARBA00022660"/>
    </source>
</evidence>
<proteinExistence type="inferred from homology"/>
<keyword evidence="19" id="KW-1185">Reference proteome</keyword>
<dbReference type="Pfam" id="PF10183">
    <property type="entry name" value="ESSS"/>
    <property type="match status" value="1"/>
</dbReference>
<evidence type="ECO:0000313" key="18">
    <source>
        <dbReference type="Ensembl" id="ENSEBUP00000018263.1"/>
    </source>
</evidence>
<evidence type="ECO:0000256" key="15">
    <source>
        <dbReference type="ARBA" id="ARBA00031387"/>
    </source>
</evidence>
<keyword evidence="10" id="KW-0249">Electron transport</keyword>
<keyword evidence="11 17" id="KW-1133">Transmembrane helix</keyword>
<comment type="similarity">
    <text evidence="3">Belongs to the complex I NDUFB11 subunit family.</text>
</comment>
<reference evidence="18" key="2">
    <citation type="submission" date="2025-09" db="UniProtKB">
        <authorList>
            <consortium name="Ensembl"/>
        </authorList>
    </citation>
    <scope>IDENTIFICATION</scope>
</reference>
<organism evidence="18 19">
    <name type="scientific">Eptatretus burgeri</name>
    <name type="common">Inshore hagfish</name>
    <dbReference type="NCBI Taxonomy" id="7764"/>
    <lineage>
        <taxon>Eukaryota</taxon>
        <taxon>Metazoa</taxon>
        <taxon>Chordata</taxon>
        <taxon>Craniata</taxon>
        <taxon>Vertebrata</taxon>
        <taxon>Cyclostomata</taxon>
        <taxon>Myxini</taxon>
        <taxon>Myxiniformes</taxon>
        <taxon>Myxinidae</taxon>
        <taxon>Eptatretinae</taxon>
        <taxon>Eptatretus</taxon>
    </lineage>
</organism>
<evidence type="ECO:0000256" key="10">
    <source>
        <dbReference type="ARBA" id="ARBA00022982"/>
    </source>
</evidence>
<keyword evidence="12" id="KW-0496">Mitochondrion</keyword>
<evidence type="ECO:0000256" key="14">
    <source>
        <dbReference type="ARBA" id="ARBA00030753"/>
    </source>
</evidence>
<keyword evidence="5" id="KW-0813">Transport</keyword>
<keyword evidence="8" id="KW-0999">Mitochondrion inner membrane</keyword>
<keyword evidence="7 17" id="KW-0812">Transmembrane</keyword>
<evidence type="ECO:0000256" key="17">
    <source>
        <dbReference type="SAM" id="Phobius"/>
    </source>
</evidence>
<keyword evidence="9" id="KW-0809">Transit peptide</keyword>